<dbReference type="PANTHER" id="PTHR33392">
    <property type="entry name" value="POLYISOPRENYL-TEICHOIC ACID--PEPTIDOGLYCAN TEICHOIC ACID TRANSFERASE TAGU"/>
    <property type="match status" value="1"/>
</dbReference>
<dbReference type="PATRIC" id="fig|36847.3.peg.3126"/>
<evidence type="ECO:0000313" key="6">
    <source>
        <dbReference type="EMBL" id="KXL51973.1"/>
    </source>
</evidence>
<dbReference type="InterPro" id="IPR027381">
    <property type="entry name" value="LytR/CpsA/Psr_C"/>
</dbReference>
<dbReference type="InterPro" id="IPR050922">
    <property type="entry name" value="LytR/CpsA/Psr_CW_biosynth"/>
</dbReference>
<feature type="domain" description="Cell envelope-related transcriptional attenuator" evidence="4">
    <location>
        <begin position="102"/>
        <end position="267"/>
    </location>
</feature>
<feature type="region of interest" description="Disordered" evidence="2">
    <location>
        <begin position="1"/>
        <end position="23"/>
    </location>
</feature>
<reference evidence="6 7" key="1">
    <citation type="submission" date="2016-01" db="EMBL/GenBank/DDBJ databases">
        <title>Genome sequence of Clostridium neopropionicum X4, DSM-3847.</title>
        <authorList>
            <person name="Poehlein A."/>
            <person name="Beck M.H."/>
            <person name="Bengelsdorf F.R."/>
            <person name="Daniel R."/>
            <person name="Duerre P."/>
        </authorList>
    </citation>
    <scope>NUCLEOTIDE SEQUENCE [LARGE SCALE GENOMIC DNA]</scope>
    <source>
        <strain evidence="6 7">DSM-3847</strain>
    </source>
</reference>
<dbReference type="Proteomes" id="UP000070539">
    <property type="component" value="Unassembled WGS sequence"/>
</dbReference>
<evidence type="ECO:0000259" key="5">
    <source>
        <dbReference type="Pfam" id="PF13399"/>
    </source>
</evidence>
<keyword evidence="7" id="KW-1185">Reference proteome</keyword>
<comment type="similarity">
    <text evidence="1">Belongs to the LytR/CpsA/Psr (LCP) family.</text>
</comment>
<dbReference type="EMBL" id="LRVM01000012">
    <property type="protein sequence ID" value="KXL51973.1"/>
    <property type="molecule type" value="Genomic_DNA"/>
</dbReference>
<gene>
    <name evidence="6" type="primary">yvhJ</name>
    <name evidence="6" type="ORF">CLNEO_26720</name>
</gene>
<evidence type="ECO:0000313" key="7">
    <source>
        <dbReference type="Proteomes" id="UP000070539"/>
    </source>
</evidence>
<accession>A0A136WBS6</accession>
<evidence type="ECO:0000259" key="4">
    <source>
        <dbReference type="Pfam" id="PF03816"/>
    </source>
</evidence>
<keyword evidence="3" id="KW-0472">Membrane</keyword>
<dbReference type="NCBIfam" id="TIGR00350">
    <property type="entry name" value="lytR_cpsA_psr"/>
    <property type="match status" value="1"/>
</dbReference>
<dbReference type="Gene3D" id="3.40.630.190">
    <property type="entry name" value="LCP protein"/>
    <property type="match status" value="1"/>
</dbReference>
<evidence type="ECO:0000256" key="2">
    <source>
        <dbReference type="SAM" id="MobiDB-lite"/>
    </source>
</evidence>
<name>A0A136WBS6_9FIRM</name>
<evidence type="ECO:0000256" key="3">
    <source>
        <dbReference type="SAM" id="Phobius"/>
    </source>
</evidence>
<dbReference type="Gene3D" id="3.30.70.2390">
    <property type="match status" value="1"/>
</dbReference>
<organism evidence="6 7">
    <name type="scientific">Anaerotignum neopropionicum</name>
    <dbReference type="NCBI Taxonomy" id="36847"/>
    <lineage>
        <taxon>Bacteria</taxon>
        <taxon>Bacillati</taxon>
        <taxon>Bacillota</taxon>
        <taxon>Clostridia</taxon>
        <taxon>Lachnospirales</taxon>
        <taxon>Anaerotignaceae</taxon>
        <taxon>Anaerotignum</taxon>
    </lineage>
</organism>
<dbReference type="OrthoDB" id="305468at2"/>
<feature type="domain" description="LytR/CpsA/Psr regulator C-terminal" evidence="5">
    <location>
        <begin position="365"/>
        <end position="446"/>
    </location>
</feature>
<dbReference type="AlphaFoldDB" id="A0A136WBS6"/>
<dbReference type="Pfam" id="PF13399">
    <property type="entry name" value="LytR_C"/>
    <property type="match status" value="1"/>
</dbReference>
<dbReference type="Pfam" id="PF03816">
    <property type="entry name" value="LytR_cpsA_psr"/>
    <property type="match status" value="1"/>
</dbReference>
<proteinExistence type="inferred from homology"/>
<dbReference type="InterPro" id="IPR004474">
    <property type="entry name" value="LytR_CpsA_psr"/>
</dbReference>
<keyword evidence="3" id="KW-1133">Transmembrane helix</keyword>
<comment type="caution">
    <text evidence="6">The sequence shown here is derived from an EMBL/GenBank/DDBJ whole genome shotgun (WGS) entry which is preliminary data.</text>
</comment>
<sequence length="449" mass="49623">MGEKMDKKRRRSAQPTEKNSSKKKGFHPIKVFFKIVLTIVLVFVMLAGGACFAYYKTTGKTPFANDGVTSINGSDTSFLDAFLKRNIKLNVAVFGVDKDGTRTDVIFVVHYDSAAQSISLVSLPRDTRVSLADKVKENIKAEGRSYSQVTKLNSVHAYSGNKIGCQNTVLQIEDLLGIKIDHYVKIDLEAFRAIVDAIGGVDMYVPQDMYKDMRDTGDPLINLKEGDQHLDGEKAEQLVRFRGYAEGDVGRIEVQQIFLKALADKVLSTETILKNLPDLISVMYKYIETDVSLPDALKYVNYIDKVDMSKISMETLPGVGQYVGDVSYFLHDAEATGEMVERVFYSVAPEESQEGTTADSKSLLIEVTNGGNINGLAAQYSKKLEDSGYRVASPSNYSGQQNTYTRIQVKNKGVGSDLIAFFTDAKVEVAPKEIGSDIDIRIILGTKEQ</sequence>
<feature type="transmembrane region" description="Helical" evidence="3">
    <location>
        <begin position="31"/>
        <end position="55"/>
    </location>
</feature>
<dbReference type="STRING" id="36847.CLNEO_26720"/>
<keyword evidence="3" id="KW-0812">Transmembrane</keyword>
<protein>
    <submittedName>
        <fullName evidence="6">Putative transcriptional regulator YvhJ</fullName>
    </submittedName>
</protein>
<evidence type="ECO:0000256" key="1">
    <source>
        <dbReference type="ARBA" id="ARBA00006068"/>
    </source>
</evidence>
<dbReference type="PANTHER" id="PTHR33392:SF6">
    <property type="entry name" value="POLYISOPRENYL-TEICHOIC ACID--PEPTIDOGLYCAN TEICHOIC ACID TRANSFERASE TAGU"/>
    <property type="match status" value="1"/>
</dbReference>